<dbReference type="PANTHER" id="PTHR23502:SF64">
    <property type="entry name" value="TRANSPORTER, PUTATIVE (AFU_ORTHOLOGUE AFUA_3G11760)-RELATED"/>
    <property type="match status" value="1"/>
</dbReference>
<evidence type="ECO:0000259" key="6">
    <source>
        <dbReference type="PROSITE" id="PS50850"/>
    </source>
</evidence>
<evidence type="ECO:0000256" key="3">
    <source>
        <dbReference type="ARBA" id="ARBA00022989"/>
    </source>
</evidence>
<feature type="transmembrane region" description="Helical" evidence="5">
    <location>
        <begin position="288"/>
        <end position="316"/>
    </location>
</feature>
<dbReference type="GO" id="GO:0022857">
    <property type="term" value="F:transmembrane transporter activity"/>
    <property type="evidence" value="ECO:0007669"/>
    <property type="project" value="InterPro"/>
</dbReference>
<evidence type="ECO:0000256" key="4">
    <source>
        <dbReference type="ARBA" id="ARBA00023136"/>
    </source>
</evidence>
<dbReference type="GO" id="GO:0005886">
    <property type="term" value="C:plasma membrane"/>
    <property type="evidence" value="ECO:0007669"/>
    <property type="project" value="TreeGrafter"/>
</dbReference>
<sequence>MTTETTPLLRDAETAAVEDHEAIYDRFSTATKRTILILVSWSAILPMFASGTFIPSIPQIAKDLKSDAQTITMAVSLSIFCAASGSLVAAVYAAFYGRRAAYLVGTPLLFLGSMGVAFSRSVPEMMVFRCVQALGTSGGMSVGGAIIGDIYKLTERGTAMGVFFGASLFGPSLAPLVGGWGAHYASWRLTQFCLGLAGLFTCLLMFFFLPETSHPGSRGIEKVWAASDSDKKPFKWVWLNPLSSLRLMRSPVLLLMVFVSFCALLTDFVMLVPLAYTIGERYNISNEFIIGACFLPTGLGNTIGAPLAGRLSDLYVIRAREKYGKNTWHPEERLRAAILGALIPLPLSVLGSGLITTFVPGPIGLTLNLLCFFANGVAVDLVLTPISAYCVDILHSRSAEVMACTMAIRSIILSVGTALIIPGIHTIGVLGTDGVAAGLAWIGFIVLMFAIKKGPAMREWLDVGYTKAKEA</sequence>
<feature type="transmembrane region" description="Helical" evidence="5">
    <location>
        <begin position="126"/>
        <end position="147"/>
    </location>
</feature>
<feature type="transmembrane region" description="Helical" evidence="5">
    <location>
        <begin position="102"/>
        <end position="120"/>
    </location>
</feature>
<evidence type="ECO:0000256" key="2">
    <source>
        <dbReference type="ARBA" id="ARBA00022692"/>
    </source>
</evidence>
<keyword evidence="4 5" id="KW-0472">Membrane</keyword>
<keyword evidence="3 5" id="KW-1133">Transmembrane helix</keyword>
<feature type="transmembrane region" description="Helical" evidence="5">
    <location>
        <begin position="365"/>
        <end position="389"/>
    </location>
</feature>
<protein>
    <submittedName>
        <fullName evidence="7">MFS general substrate transporter</fullName>
    </submittedName>
</protein>
<name>A0A0D7BAP8_9AGAR</name>
<dbReference type="Gene3D" id="1.20.1250.20">
    <property type="entry name" value="MFS general substrate transporter like domains"/>
    <property type="match status" value="1"/>
</dbReference>
<feature type="transmembrane region" description="Helical" evidence="5">
    <location>
        <begin position="427"/>
        <end position="451"/>
    </location>
</feature>
<dbReference type="AlphaFoldDB" id="A0A0D7BAP8"/>
<feature type="transmembrane region" description="Helical" evidence="5">
    <location>
        <begin position="189"/>
        <end position="209"/>
    </location>
</feature>
<keyword evidence="2 5" id="KW-0812">Transmembrane</keyword>
<gene>
    <name evidence="7" type="ORF">CYLTODRAFT_376430</name>
</gene>
<dbReference type="OrthoDB" id="3066029at2759"/>
<dbReference type="SUPFAM" id="SSF103473">
    <property type="entry name" value="MFS general substrate transporter"/>
    <property type="match status" value="1"/>
</dbReference>
<comment type="subcellular location">
    <subcellularLocation>
        <location evidence="1">Membrane</location>
        <topology evidence="1">Multi-pass membrane protein</topology>
    </subcellularLocation>
</comment>
<dbReference type="PROSITE" id="PS50850">
    <property type="entry name" value="MFS"/>
    <property type="match status" value="1"/>
</dbReference>
<evidence type="ECO:0000313" key="7">
    <source>
        <dbReference type="EMBL" id="KIY67214.1"/>
    </source>
</evidence>
<reference evidence="7 8" key="1">
    <citation type="journal article" date="2015" name="Fungal Genet. Biol.">
        <title>Evolution of novel wood decay mechanisms in Agaricales revealed by the genome sequences of Fistulina hepatica and Cylindrobasidium torrendii.</title>
        <authorList>
            <person name="Floudas D."/>
            <person name="Held B.W."/>
            <person name="Riley R."/>
            <person name="Nagy L.G."/>
            <person name="Koehler G."/>
            <person name="Ransdell A.S."/>
            <person name="Younus H."/>
            <person name="Chow J."/>
            <person name="Chiniquy J."/>
            <person name="Lipzen A."/>
            <person name="Tritt A."/>
            <person name="Sun H."/>
            <person name="Haridas S."/>
            <person name="LaButti K."/>
            <person name="Ohm R.A."/>
            <person name="Kues U."/>
            <person name="Blanchette R.A."/>
            <person name="Grigoriev I.V."/>
            <person name="Minto R.E."/>
            <person name="Hibbett D.S."/>
        </authorList>
    </citation>
    <scope>NUCLEOTIDE SEQUENCE [LARGE SCALE GENOMIC DNA]</scope>
    <source>
        <strain evidence="7 8">FP15055 ss-10</strain>
    </source>
</reference>
<dbReference type="InterPro" id="IPR020846">
    <property type="entry name" value="MFS_dom"/>
</dbReference>
<feature type="transmembrane region" description="Helical" evidence="5">
    <location>
        <begin position="74"/>
        <end position="95"/>
    </location>
</feature>
<dbReference type="EMBL" id="KN880531">
    <property type="protein sequence ID" value="KIY67214.1"/>
    <property type="molecule type" value="Genomic_DNA"/>
</dbReference>
<feature type="transmembrane region" description="Helical" evidence="5">
    <location>
        <begin position="337"/>
        <end position="359"/>
    </location>
</feature>
<proteinExistence type="predicted"/>
<accession>A0A0D7BAP8</accession>
<dbReference type="Pfam" id="PF07690">
    <property type="entry name" value="MFS_1"/>
    <property type="match status" value="1"/>
</dbReference>
<keyword evidence="8" id="KW-1185">Reference proteome</keyword>
<dbReference type="InterPro" id="IPR011701">
    <property type="entry name" value="MFS"/>
</dbReference>
<feature type="transmembrane region" description="Helical" evidence="5">
    <location>
        <begin position="252"/>
        <end position="276"/>
    </location>
</feature>
<dbReference type="Proteomes" id="UP000054007">
    <property type="component" value="Unassembled WGS sequence"/>
</dbReference>
<evidence type="ECO:0000313" key="8">
    <source>
        <dbReference type="Proteomes" id="UP000054007"/>
    </source>
</evidence>
<organism evidence="7 8">
    <name type="scientific">Cylindrobasidium torrendii FP15055 ss-10</name>
    <dbReference type="NCBI Taxonomy" id="1314674"/>
    <lineage>
        <taxon>Eukaryota</taxon>
        <taxon>Fungi</taxon>
        <taxon>Dikarya</taxon>
        <taxon>Basidiomycota</taxon>
        <taxon>Agaricomycotina</taxon>
        <taxon>Agaricomycetes</taxon>
        <taxon>Agaricomycetidae</taxon>
        <taxon>Agaricales</taxon>
        <taxon>Marasmiineae</taxon>
        <taxon>Physalacriaceae</taxon>
        <taxon>Cylindrobasidium</taxon>
    </lineage>
</organism>
<feature type="transmembrane region" description="Helical" evidence="5">
    <location>
        <begin position="159"/>
        <end position="177"/>
    </location>
</feature>
<dbReference type="InterPro" id="IPR036259">
    <property type="entry name" value="MFS_trans_sf"/>
</dbReference>
<dbReference type="STRING" id="1314674.A0A0D7BAP8"/>
<dbReference type="PANTHER" id="PTHR23502">
    <property type="entry name" value="MAJOR FACILITATOR SUPERFAMILY"/>
    <property type="match status" value="1"/>
</dbReference>
<evidence type="ECO:0000256" key="1">
    <source>
        <dbReference type="ARBA" id="ARBA00004141"/>
    </source>
</evidence>
<feature type="domain" description="Major facilitator superfamily (MFS) profile" evidence="6">
    <location>
        <begin position="35"/>
        <end position="455"/>
    </location>
</feature>
<feature type="transmembrane region" description="Helical" evidence="5">
    <location>
        <begin position="35"/>
        <end position="54"/>
    </location>
</feature>
<evidence type="ECO:0000256" key="5">
    <source>
        <dbReference type="SAM" id="Phobius"/>
    </source>
</evidence>